<accession>A0A1E4TI98</accession>
<dbReference type="InterPro" id="IPR051209">
    <property type="entry name" value="FAD-bind_Monooxygenase_sf"/>
</dbReference>
<proteinExistence type="inferred from homology"/>
<evidence type="ECO:0000256" key="2">
    <source>
        <dbReference type="ARBA" id="ARBA00022630"/>
    </source>
</evidence>
<dbReference type="PANTHER" id="PTHR42877">
    <property type="entry name" value="L-ORNITHINE N(5)-MONOOXYGENASE-RELATED"/>
    <property type="match status" value="1"/>
</dbReference>
<dbReference type="GO" id="GO:0004499">
    <property type="term" value="F:N,N-dimethylaniline monooxygenase activity"/>
    <property type="evidence" value="ECO:0007669"/>
    <property type="project" value="InterPro"/>
</dbReference>
<protein>
    <recommendedName>
        <fullName evidence="7">FAD/NAD(P)-binding domain-containing protein</fullName>
    </recommendedName>
</protein>
<keyword evidence="2" id="KW-0285">Flavoprotein</keyword>
<keyword evidence="3" id="KW-0274">FAD</keyword>
<dbReference type="Pfam" id="PF00743">
    <property type="entry name" value="FMO-like"/>
    <property type="match status" value="1"/>
</dbReference>
<dbReference type="SUPFAM" id="SSF51905">
    <property type="entry name" value="FAD/NAD(P)-binding domain"/>
    <property type="match status" value="2"/>
</dbReference>
<dbReference type="PANTHER" id="PTHR42877:SF8">
    <property type="entry name" value="MONOOXYGENASE"/>
    <property type="match status" value="1"/>
</dbReference>
<evidence type="ECO:0008006" key="7">
    <source>
        <dbReference type="Google" id="ProtNLM"/>
    </source>
</evidence>
<sequence>MPTLSESQSNGTGPKPVVPQLNEYYKELLSSGKPLFKIPDRYQKEARPYRVICIGAGASGILLAYQFQYHMPDVEYCAYEKNPDITGTWYENTYPGCACDIPTHAYQFSFAPEPNMKKYYSDGPELSLYMKSVAKKFGLMKYFKVNHAVERCEWNAEEGKWHVTINNDGRIITDTCDVLINGSGVLNKWKWPDIPGLNDYKGALMHSAHWDSSFDYTNKTVAVIGGGSSGVQIVPAIEKDVKHMYVFLRSPVFIAGAFGAKHAGPNGSNFEYTEDQKKFFRDHPEEHKAYTKAIHQELYKRFRWLMIDSEEQQEAFDSARKDMWEKLKSKPELAEKLIPDFSFGCRRLTPGNGYLEALVKEHVEPTFDHIDRFTSKGIRTVTGKEYEVDAIMCATGFDTSFRPRFDIIGNNGVNLRDKWDGKTSDGYLGVAVDEFPNYFTVLGPNSPVGHGSLIPIMEQVSKYILRAVHKMRTSTIKSMVPKHEAVEDFKEFAESYMTRTAWAGTCSSWFKGGKKNGPVRAMWPGSGNSFMEAIDEVRWEDYDYTYEFKNRFAYIGTGFTKREMEGGDLSWFINEPHRLTLN</sequence>
<keyword evidence="4" id="KW-0560">Oxidoreductase</keyword>
<dbReference type="InterPro" id="IPR020946">
    <property type="entry name" value="Flavin_mOase-like"/>
</dbReference>
<dbReference type="Proteomes" id="UP000095023">
    <property type="component" value="Unassembled WGS sequence"/>
</dbReference>
<dbReference type="AlphaFoldDB" id="A0A1E4TI98"/>
<dbReference type="GO" id="GO:0050660">
    <property type="term" value="F:flavin adenine dinucleotide binding"/>
    <property type="evidence" value="ECO:0007669"/>
    <property type="project" value="InterPro"/>
</dbReference>
<evidence type="ECO:0000256" key="4">
    <source>
        <dbReference type="ARBA" id="ARBA00023002"/>
    </source>
</evidence>
<dbReference type="Gene3D" id="3.50.50.60">
    <property type="entry name" value="FAD/NAD(P)-binding domain"/>
    <property type="match status" value="2"/>
</dbReference>
<dbReference type="InterPro" id="IPR036188">
    <property type="entry name" value="FAD/NAD-bd_sf"/>
</dbReference>
<keyword evidence="6" id="KW-1185">Reference proteome</keyword>
<evidence type="ECO:0000256" key="3">
    <source>
        <dbReference type="ARBA" id="ARBA00022827"/>
    </source>
</evidence>
<name>A0A1E4TI98_9ASCO</name>
<evidence type="ECO:0000256" key="1">
    <source>
        <dbReference type="ARBA" id="ARBA00010139"/>
    </source>
</evidence>
<evidence type="ECO:0000313" key="5">
    <source>
        <dbReference type="EMBL" id="ODV91437.1"/>
    </source>
</evidence>
<dbReference type="GO" id="GO:0050661">
    <property type="term" value="F:NADP binding"/>
    <property type="evidence" value="ECO:0007669"/>
    <property type="project" value="InterPro"/>
</dbReference>
<organism evidence="5 6">
    <name type="scientific">Tortispora caseinolytica NRRL Y-17796</name>
    <dbReference type="NCBI Taxonomy" id="767744"/>
    <lineage>
        <taxon>Eukaryota</taxon>
        <taxon>Fungi</taxon>
        <taxon>Dikarya</taxon>
        <taxon>Ascomycota</taxon>
        <taxon>Saccharomycotina</taxon>
        <taxon>Trigonopsidomycetes</taxon>
        <taxon>Trigonopsidales</taxon>
        <taxon>Trigonopsidaceae</taxon>
        <taxon>Tortispora</taxon>
    </lineage>
</organism>
<gene>
    <name evidence="5" type="ORF">CANCADRAFT_70909</name>
</gene>
<dbReference type="EMBL" id="KV453841">
    <property type="protein sequence ID" value="ODV91437.1"/>
    <property type="molecule type" value="Genomic_DNA"/>
</dbReference>
<evidence type="ECO:0000313" key="6">
    <source>
        <dbReference type="Proteomes" id="UP000095023"/>
    </source>
</evidence>
<comment type="similarity">
    <text evidence="1">Belongs to the FAD-binding monooxygenase family.</text>
</comment>
<dbReference type="OrthoDB" id="74360at2759"/>
<reference evidence="6" key="1">
    <citation type="submission" date="2016-02" db="EMBL/GenBank/DDBJ databases">
        <title>Comparative genomics of biotechnologically important yeasts.</title>
        <authorList>
            <consortium name="DOE Joint Genome Institute"/>
            <person name="Riley R."/>
            <person name="Haridas S."/>
            <person name="Wolfe K.H."/>
            <person name="Lopes M.R."/>
            <person name="Hittinger C.T."/>
            <person name="Goker M."/>
            <person name="Salamov A."/>
            <person name="Wisecaver J."/>
            <person name="Long T.M."/>
            <person name="Aerts A.L."/>
            <person name="Barry K."/>
            <person name="Choi C."/>
            <person name="Clum A."/>
            <person name="Coughlan A.Y."/>
            <person name="Deshpande S."/>
            <person name="Douglass A.P."/>
            <person name="Hanson S.J."/>
            <person name="Klenk H.-P."/>
            <person name="Labutti K."/>
            <person name="Lapidus A."/>
            <person name="Lindquist E."/>
            <person name="Lipzen A."/>
            <person name="Meier-Kolthoff J.P."/>
            <person name="Ohm R.A."/>
            <person name="Otillar R.P."/>
            <person name="Pangilinan J."/>
            <person name="Peng Y."/>
            <person name="Rokas A."/>
            <person name="Rosa C.A."/>
            <person name="Scheuner C."/>
            <person name="Sibirny A.A."/>
            <person name="Slot J.C."/>
            <person name="Stielow J.B."/>
            <person name="Sun H."/>
            <person name="Kurtzman C.P."/>
            <person name="Blackwell M."/>
            <person name="Jeffries T.W."/>
            <person name="Grigoriev I.V."/>
        </authorList>
    </citation>
    <scope>NUCLEOTIDE SEQUENCE [LARGE SCALE GENOMIC DNA]</scope>
    <source>
        <strain evidence="6">NRRL Y-17796</strain>
    </source>
</reference>